<dbReference type="PROSITE" id="PS00750">
    <property type="entry name" value="TCP1_1"/>
    <property type="match status" value="1"/>
</dbReference>
<evidence type="ECO:0000256" key="9">
    <source>
        <dbReference type="RuleBase" id="RU004187"/>
    </source>
</evidence>
<dbReference type="InterPro" id="IPR012721">
    <property type="entry name" value="Chap_CCT_theta"/>
</dbReference>
<evidence type="ECO:0000256" key="2">
    <source>
        <dbReference type="ARBA" id="ARBA00008020"/>
    </source>
</evidence>
<dbReference type="Gene3D" id="3.30.260.10">
    <property type="entry name" value="TCP-1-like chaperonin intermediate domain"/>
    <property type="match status" value="1"/>
</dbReference>
<dbReference type="AlphaFoldDB" id="A0AAY4CRR7"/>
<comment type="subcellular location">
    <subcellularLocation>
        <location evidence="1">Cytoplasm</location>
    </subcellularLocation>
</comment>
<evidence type="ECO:0000256" key="7">
    <source>
        <dbReference type="ARBA" id="ARBA00023186"/>
    </source>
</evidence>
<dbReference type="Gene3D" id="3.50.7.10">
    <property type="entry name" value="GroEL"/>
    <property type="match status" value="1"/>
</dbReference>
<dbReference type="SUPFAM" id="SSF54849">
    <property type="entry name" value="GroEL-intermediate domain like"/>
    <property type="match status" value="1"/>
</dbReference>
<dbReference type="Gene3D" id="1.10.560.10">
    <property type="entry name" value="GroEL-like equatorial domain"/>
    <property type="match status" value="1"/>
</dbReference>
<dbReference type="InterPro" id="IPR027413">
    <property type="entry name" value="GROEL-like_equatorial_sf"/>
</dbReference>
<dbReference type="PRINTS" id="PR00304">
    <property type="entry name" value="TCOMPLEXTCP1"/>
</dbReference>
<evidence type="ECO:0000256" key="8">
    <source>
        <dbReference type="ARBA" id="ARBA00029602"/>
    </source>
</evidence>
<dbReference type="SUPFAM" id="SSF48592">
    <property type="entry name" value="GroEL equatorial domain-like"/>
    <property type="match status" value="1"/>
</dbReference>
<dbReference type="GO" id="GO:0005524">
    <property type="term" value="F:ATP binding"/>
    <property type="evidence" value="ECO:0007669"/>
    <property type="project" value="UniProtKB-KW"/>
</dbReference>
<keyword evidence="5 9" id="KW-0547">Nucleotide-binding</keyword>
<dbReference type="GeneTree" id="ENSGT00550000074783"/>
<dbReference type="PANTHER" id="PTHR11353">
    <property type="entry name" value="CHAPERONIN"/>
    <property type="match status" value="1"/>
</dbReference>
<dbReference type="InterPro" id="IPR027409">
    <property type="entry name" value="GroEL-like_apical_dom_sf"/>
</dbReference>
<dbReference type="PROSITE" id="PS00751">
    <property type="entry name" value="TCP1_2"/>
    <property type="match status" value="1"/>
</dbReference>
<keyword evidence="7 9" id="KW-0143">Chaperone</keyword>
<dbReference type="SUPFAM" id="SSF52029">
    <property type="entry name" value="GroEL apical domain-like"/>
    <property type="match status" value="1"/>
</dbReference>
<organism evidence="11 12">
    <name type="scientific">Denticeps clupeoides</name>
    <name type="common">denticle herring</name>
    <dbReference type="NCBI Taxonomy" id="299321"/>
    <lineage>
        <taxon>Eukaryota</taxon>
        <taxon>Metazoa</taxon>
        <taxon>Chordata</taxon>
        <taxon>Craniata</taxon>
        <taxon>Vertebrata</taxon>
        <taxon>Euteleostomi</taxon>
        <taxon>Actinopterygii</taxon>
        <taxon>Neopterygii</taxon>
        <taxon>Teleostei</taxon>
        <taxon>Clupei</taxon>
        <taxon>Clupeiformes</taxon>
        <taxon>Denticipitoidei</taxon>
        <taxon>Denticipitidae</taxon>
        <taxon>Denticeps</taxon>
    </lineage>
</organism>
<dbReference type="InterPro" id="IPR017998">
    <property type="entry name" value="Chaperone_TCP-1"/>
</dbReference>
<dbReference type="GO" id="GO:0140662">
    <property type="term" value="F:ATP-dependent protein folding chaperone"/>
    <property type="evidence" value="ECO:0007669"/>
    <property type="project" value="InterPro"/>
</dbReference>
<dbReference type="GO" id="GO:0051082">
    <property type="term" value="F:unfolded protein binding"/>
    <property type="evidence" value="ECO:0007669"/>
    <property type="project" value="InterPro"/>
</dbReference>
<reference evidence="11" key="2">
    <citation type="submission" date="2025-08" db="UniProtKB">
        <authorList>
            <consortium name="Ensembl"/>
        </authorList>
    </citation>
    <scope>IDENTIFICATION</scope>
</reference>
<evidence type="ECO:0000313" key="12">
    <source>
        <dbReference type="Proteomes" id="UP000694580"/>
    </source>
</evidence>
<dbReference type="FunFam" id="3.50.7.10:FF:000008">
    <property type="entry name" value="T-complex protein 1 subunit theta"/>
    <property type="match status" value="1"/>
</dbReference>
<dbReference type="Proteomes" id="UP000694580">
    <property type="component" value="Chromosome 6"/>
</dbReference>
<dbReference type="GO" id="GO:0005737">
    <property type="term" value="C:cytoplasm"/>
    <property type="evidence" value="ECO:0007669"/>
    <property type="project" value="UniProtKB-SubCell"/>
</dbReference>
<dbReference type="NCBIfam" id="TIGR02346">
    <property type="entry name" value="chap_CCT_theta"/>
    <property type="match status" value="1"/>
</dbReference>
<dbReference type="CDD" id="cd03341">
    <property type="entry name" value="TCP1_theta"/>
    <property type="match status" value="1"/>
</dbReference>
<keyword evidence="4" id="KW-0963">Cytoplasm</keyword>
<keyword evidence="6 9" id="KW-0067">ATP-binding</keyword>
<dbReference type="PROSITE" id="PS00995">
    <property type="entry name" value="TCP1_3"/>
    <property type="match status" value="1"/>
</dbReference>
<evidence type="ECO:0000313" key="11">
    <source>
        <dbReference type="Ensembl" id="ENSDCDP00010035051.1"/>
    </source>
</evidence>
<keyword evidence="12" id="KW-1185">Reference proteome</keyword>
<evidence type="ECO:0000256" key="1">
    <source>
        <dbReference type="ARBA" id="ARBA00004496"/>
    </source>
</evidence>
<dbReference type="GO" id="GO:0016887">
    <property type="term" value="F:ATP hydrolysis activity"/>
    <property type="evidence" value="ECO:0007669"/>
    <property type="project" value="InterPro"/>
</dbReference>
<evidence type="ECO:0000256" key="10">
    <source>
        <dbReference type="SAM" id="MobiDB-lite"/>
    </source>
</evidence>
<dbReference type="Ensembl" id="ENSDCDT00010043748.1">
    <property type="protein sequence ID" value="ENSDCDP00010035051.1"/>
    <property type="gene ID" value="ENSDCDG00010022595.1"/>
</dbReference>
<dbReference type="InterPro" id="IPR027410">
    <property type="entry name" value="TCP-1-like_intermed_sf"/>
</dbReference>
<evidence type="ECO:0000256" key="6">
    <source>
        <dbReference type="ARBA" id="ARBA00022840"/>
    </source>
</evidence>
<comment type="similarity">
    <text evidence="2 9">Belongs to the TCP-1 chaperonin family.</text>
</comment>
<sequence length="540" mass="59060">MALHVPKAPGFAQMLKDGAKHYSGLEEAVYRNIQACKELAQTTRTAYGPNGMNKMVINHLEKLFVTNDAATILRELQVQHPAAKMIVMASHMQEEEVGDGTNFILVFAGALLEQAEELLRIGVSVSEVIEGYDMACKKALEILPECVCSSAKNLHDVGEATSLIRPAIMSKQYGNEDFLADLIGQQCLFPVTVWFHVRRCLSSMQGCGLSGSSVLHGMVFKKEAVGDITSVKDAKIAVFSCPFDCMVTETKGTVLIKNENLMEAQVKAIADTGATVLVTGGKVADLALHYANKYQLMVVRLVLWLKKKNPLRIFTLGFLYTAPTLEEMGRCDSVYLSEVGDTQVVVFKHEKKEGAISTLVIRGATNNLMDDIERAVDDGVNTFKILVEDNRLVPGGGATEIELAMQITSYGESCPGLEQYSIKKFAEAFEALPRALAENSGVKGSELISKLYAVHHEGNKNMGFDIEGEGPAVKDMLEAGVLDPFLVKYWGIKLATNAAITVLRVDQIIMAKPAGGPKAPKQQGHWDMDDWDEEPEKFAH</sequence>
<protein>
    <recommendedName>
        <fullName evidence="3">T-complex protein 1 subunit theta</fullName>
    </recommendedName>
    <alternativeName>
        <fullName evidence="8">CCT-theta</fullName>
    </alternativeName>
</protein>
<evidence type="ECO:0000256" key="4">
    <source>
        <dbReference type="ARBA" id="ARBA00022490"/>
    </source>
</evidence>
<evidence type="ECO:0000256" key="5">
    <source>
        <dbReference type="ARBA" id="ARBA00022741"/>
    </source>
</evidence>
<dbReference type="Pfam" id="PF00118">
    <property type="entry name" value="Cpn60_TCP1"/>
    <property type="match status" value="1"/>
</dbReference>
<accession>A0AAY4CRR7</accession>
<reference evidence="11 12" key="1">
    <citation type="submission" date="2020-06" db="EMBL/GenBank/DDBJ databases">
        <authorList>
            <consortium name="Wellcome Sanger Institute Data Sharing"/>
        </authorList>
    </citation>
    <scope>NUCLEOTIDE SEQUENCE [LARGE SCALE GENOMIC DNA]</scope>
</reference>
<name>A0AAY4CRR7_9TELE</name>
<feature type="compositionally biased region" description="Acidic residues" evidence="10">
    <location>
        <begin position="529"/>
        <end position="540"/>
    </location>
</feature>
<evidence type="ECO:0000256" key="3">
    <source>
        <dbReference type="ARBA" id="ARBA00016981"/>
    </source>
</evidence>
<dbReference type="InterPro" id="IPR002423">
    <property type="entry name" value="Cpn60/GroEL/TCP-1"/>
</dbReference>
<proteinExistence type="inferred from homology"/>
<gene>
    <name evidence="11" type="primary">CCT8</name>
</gene>
<feature type="region of interest" description="Disordered" evidence="10">
    <location>
        <begin position="513"/>
        <end position="540"/>
    </location>
</feature>
<reference evidence="11" key="3">
    <citation type="submission" date="2025-09" db="UniProtKB">
        <authorList>
            <consortium name="Ensembl"/>
        </authorList>
    </citation>
    <scope>IDENTIFICATION</scope>
</reference>
<dbReference type="InterPro" id="IPR002194">
    <property type="entry name" value="Chaperonin_TCP-1_CS"/>
</dbReference>